<evidence type="ECO:0000313" key="13">
    <source>
        <dbReference type="EMBL" id="OAJ42259.1"/>
    </source>
</evidence>
<evidence type="ECO:0000256" key="6">
    <source>
        <dbReference type="ARBA" id="ARBA00022737"/>
    </source>
</evidence>
<dbReference type="PROSITE" id="PS50077">
    <property type="entry name" value="HEAT_REPEAT"/>
    <property type="match status" value="1"/>
</dbReference>
<reference evidence="13 14" key="1">
    <citation type="submission" date="2006-10" db="EMBL/GenBank/DDBJ databases">
        <title>The Genome Sequence of Batrachochytrium dendrobatidis JEL423.</title>
        <authorList>
            <consortium name="The Broad Institute Genome Sequencing Platform"/>
            <person name="Birren B."/>
            <person name="Lander E."/>
            <person name="Galagan J."/>
            <person name="Cuomo C."/>
            <person name="Devon K."/>
            <person name="Jaffe D."/>
            <person name="Butler J."/>
            <person name="Alvarez P."/>
            <person name="Gnerre S."/>
            <person name="Grabherr M."/>
            <person name="Kleber M."/>
            <person name="Mauceli E."/>
            <person name="Brockman W."/>
            <person name="Young S."/>
            <person name="LaButti K."/>
            <person name="Sykes S."/>
            <person name="DeCaprio D."/>
            <person name="Crawford M."/>
            <person name="Koehrsen M."/>
            <person name="Engels R."/>
            <person name="Montgomery P."/>
            <person name="Pearson M."/>
            <person name="Howarth C."/>
            <person name="Larson L."/>
            <person name="White J."/>
            <person name="O'Leary S."/>
            <person name="Kodira C."/>
            <person name="Zeng Q."/>
            <person name="Yandava C."/>
            <person name="Alvarado L."/>
            <person name="Longcore J."/>
            <person name="James T."/>
        </authorList>
    </citation>
    <scope>NUCLEOTIDE SEQUENCE [LARGE SCALE GENOMIC DNA]</scope>
    <source>
        <strain evidence="13 14">JEL423</strain>
    </source>
</reference>
<dbReference type="Pfam" id="PF25574">
    <property type="entry name" value="TPR_IMB1"/>
    <property type="match status" value="1"/>
</dbReference>
<dbReference type="OrthoDB" id="10263328at2759"/>
<dbReference type="GO" id="GO:0006606">
    <property type="term" value="P:protein import into nucleus"/>
    <property type="evidence" value="ECO:0007669"/>
    <property type="project" value="InterPro"/>
</dbReference>
<dbReference type="STRING" id="403673.A0A177WQ64"/>
<feature type="domain" description="Importin N-terminal" evidence="12">
    <location>
        <begin position="1"/>
        <end position="51"/>
    </location>
</feature>
<dbReference type="PANTHER" id="PTHR10527">
    <property type="entry name" value="IMPORTIN BETA"/>
    <property type="match status" value="1"/>
</dbReference>
<feature type="repeat" description="HEAT" evidence="11">
    <location>
        <begin position="359"/>
        <end position="397"/>
    </location>
</feature>
<name>A0A177WQ64_BATDL</name>
<dbReference type="EMBL" id="DS022307">
    <property type="protein sequence ID" value="OAJ42259.1"/>
    <property type="molecule type" value="Genomic_DNA"/>
</dbReference>
<dbReference type="InterPro" id="IPR058584">
    <property type="entry name" value="IMB1_TNPO1-like_TPR"/>
</dbReference>
<keyword evidence="7" id="KW-0653">Protein transport</keyword>
<evidence type="ECO:0000256" key="3">
    <source>
        <dbReference type="ARBA" id="ARBA00010907"/>
    </source>
</evidence>
<accession>A0A177WQ64</accession>
<dbReference type="PROSITE" id="PS50166">
    <property type="entry name" value="IMPORTIN_B_NT"/>
    <property type="match status" value="1"/>
</dbReference>
<evidence type="ECO:0000256" key="11">
    <source>
        <dbReference type="PROSITE-ProRule" id="PRU00103"/>
    </source>
</evidence>
<dbReference type="eggNOG" id="KOG1241">
    <property type="taxonomic scope" value="Eukaryota"/>
</dbReference>
<evidence type="ECO:0000256" key="2">
    <source>
        <dbReference type="ARBA" id="ARBA00004496"/>
    </source>
</evidence>
<dbReference type="AlphaFoldDB" id="A0A177WQ64"/>
<dbReference type="Proteomes" id="UP000077115">
    <property type="component" value="Unassembled WGS sequence"/>
</dbReference>
<keyword evidence="5" id="KW-0963">Cytoplasm</keyword>
<evidence type="ECO:0000256" key="1">
    <source>
        <dbReference type="ARBA" id="ARBA00004259"/>
    </source>
</evidence>
<keyword evidence="6" id="KW-0677">Repeat</keyword>
<dbReference type="SMART" id="SM00185">
    <property type="entry name" value="ARM"/>
    <property type="match status" value="1"/>
</dbReference>
<dbReference type="InterPro" id="IPR016024">
    <property type="entry name" value="ARM-type_fold"/>
</dbReference>
<dbReference type="VEuPathDB" id="FungiDB:BDEG_25730"/>
<evidence type="ECO:0000256" key="8">
    <source>
        <dbReference type="ARBA" id="ARBA00023242"/>
    </source>
</evidence>
<proteinExistence type="inferred from homology"/>
<comment type="subcellular location">
    <subcellularLocation>
        <location evidence="2">Cytoplasm</location>
    </subcellularLocation>
    <subcellularLocation>
        <location evidence="1">Nucleus envelope</location>
    </subcellularLocation>
</comment>
<dbReference type="InterPro" id="IPR021133">
    <property type="entry name" value="HEAT_type_2"/>
</dbReference>
<dbReference type="FunFam" id="1.25.10.10:FF:000027">
    <property type="entry name" value="Importin subunit beta-1"/>
    <property type="match status" value="1"/>
</dbReference>
<sequence length="821" mass="90419">MDIRKSAGLIFKNSLTSRDAVRQTEMAARWRNIDPAFRTQVKTAILLCIAAPVAGPSKVSGQVAAAIAAIELPHDEWPDLISSLLEKVTTSEADVAKQACLQTIGYICESIEPSVLRGQSNAILNAVAHGARKEETNNAVRLCAIQALFNSLSFVRDNFENEGERNYIMQIVCEATQCSDAEVQVVAFECLVKIMSLYYEKMVFYMQKALYGLTVLGMRHDNEKVVLQAVEFWSTVAETELDILYEHQDALEANEQPERELFHFASTALPQIVPVLLWLMTKQDEDDDEDTWNISMASATCLSLFATCCADAIVPLVLPTIESNIKNEDWKFREAAVMAFGAILEGPDPTQLGNLVQMAFPTLLELMNDNMEQVKETAAWTLSRISQNLIQFVTFEQFPVLISTILKGLSDNPRVSTHCAWCIINLAENTTPTSDNPEIEFAETSPLSSFFEPIVSALHQCGEAATNAPHLRASVFEAMATVIATSADDCLGSVQNLTTVLLQRLNESVNVQSQLVGADERRVHHDLQAHLCSVLTAAIRRLKNQIAQIADPIMSTMLLVISNAPKASTVMEDAFLVCGALAAVIEGNFLRYVNTLLPYVSSAMQNVEEYQVCITAIGLIGDICRAVGESILPYCEGIMGALGSLIQNPSLHRSIKPACLAVFGDMCLAIGNNFEPFLQPTMMATHQLSESLNQMPTSTNEQYEYIYLMREGIAEAYVGIVQGLKASDRAAQLITPYAHQIFAFLEAATAQEDRTESVTRSILGLIGDLGELLPLGTMKPLFSAEWIPLLLKEVKVDRNASISTKEVGRWAREMVRRQVSV</sequence>
<dbReference type="Gene3D" id="1.25.10.10">
    <property type="entry name" value="Leucine-rich Repeat Variant"/>
    <property type="match status" value="1"/>
</dbReference>
<evidence type="ECO:0000256" key="7">
    <source>
        <dbReference type="ARBA" id="ARBA00022927"/>
    </source>
</evidence>
<protein>
    <recommendedName>
        <fullName evidence="9">Importin-95</fullName>
    </recommendedName>
    <alternativeName>
        <fullName evidence="10">Karyopherin-95</fullName>
    </alternativeName>
</protein>
<comment type="similarity">
    <text evidence="3">Belongs to the importin beta family. Importin beta-1 subfamily.</text>
</comment>
<dbReference type="GO" id="GO:0005635">
    <property type="term" value="C:nuclear envelope"/>
    <property type="evidence" value="ECO:0007669"/>
    <property type="project" value="UniProtKB-SubCell"/>
</dbReference>
<dbReference type="Pfam" id="PF13513">
    <property type="entry name" value="HEAT_EZ"/>
    <property type="match status" value="1"/>
</dbReference>
<organism evidence="13 14">
    <name type="scientific">Batrachochytrium dendrobatidis (strain JEL423)</name>
    <dbReference type="NCBI Taxonomy" id="403673"/>
    <lineage>
        <taxon>Eukaryota</taxon>
        <taxon>Fungi</taxon>
        <taxon>Fungi incertae sedis</taxon>
        <taxon>Chytridiomycota</taxon>
        <taxon>Chytridiomycota incertae sedis</taxon>
        <taxon>Chytridiomycetes</taxon>
        <taxon>Rhizophydiales</taxon>
        <taxon>Rhizophydiales incertae sedis</taxon>
        <taxon>Batrachochytrium</taxon>
    </lineage>
</organism>
<evidence type="ECO:0000256" key="4">
    <source>
        <dbReference type="ARBA" id="ARBA00022448"/>
    </source>
</evidence>
<evidence type="ECO:0000256" key="5">
    <source>
        <dbReference type="ARBA" id="ARBA00022490"/>
    </source>
</evidence>
<dbReference type="InterPro" id="IPR040122">
    <property type="entry name" value="Importin_beta"/>
</dbReference>
<dbReference type="GO" id="GO:0031267">
    <property type="term" value="F:small GTPase binding"/>
    <property type="evidence" value="ECO:0007669"/>
    <property type="project" value="InterPro"/>
</dbReference>
<reference evidence="13 14" key="2">
    <citation type="submission" date="2016-05" db="EMBL/GenBank/DDBJ databases">
        <title>Lineage-specific infection strategies underlie the spectrum of fungal disease in amphibians.</title>
        <authorList>
            <person name="Cuomo C.A."/>
            <person name="Farrer R.A."/>
            <person name="James T."/>
            <person name="Longcore J."/>
            <person name="Birren B."/>
        </authorList>
    </citation>
    <scope>NUCLEOTIDE SEQUENCE [LARGE SCALE GENOMIC DNA]</scope>
    <source>
        <strain evidence="13 14">JEL423</strain>
    </source>
</reference>
<gene>
    <name evidence="13" type="ORF">BDEG_25730</name>
</gene>
<dbReference type="SUPFAM" id="SSF48371">
    <property type="entry name" value="ARM repeat"/>
    <property type="match status" value="1"/>
</dbReference>
<keyword evidence="8" id="KW-0539">Nucleus</keyword>
<evidence type="ECO:0000256" key="10">
    <source>
        <dbReference type="ARBA" id="ARBA00083566"/>
    </source>
</evidence>
<evidence type="ECO:0000313" key="14">
    <source>
        <dbReference type="Proteomes" id="UP000077115"/>
    </source>
</evidence>
<dbReference type="GO" id="GO:0005737">
    <property type="term" value="C:cytoplasm"/>
    <property type="evidence" value="ECO:0007669"/>
    <property type="project" value="UniProtKB-SubCell"/>
</dbReference>
<dbReference type="InterPro" id="IPR011989">
    <property type="entry name" value="ARM-like"/>
</dbReference>
<evidence type="ECO:0000256" key="9">
    <source>
        <dbReference type="ARBA" id="ARBA00079884"/>
    </source>
</evidence>
<evidence type="ECO:0000259" key="12">
    <source>
        <dbReference type="PROSITE" id="PS50166"/>
    </source>
</evidence>
<keyword evidence="4" id="KW-0813">Transport</keyword>
<dbReference type="InterPro" id="IPR001494">
    <property type="entry name" value="Importin-beta_N"/>
</dbReference>
<dbReference type="InterPro" id="IPR000225">
    <property type="entry name" value="Armadillo"/>
</dbReference>